<dbReference type="Proteomes" id="UP000657918">
    <property type="component" value="Unassembled WGS sequence"/>
</dbReference>
<sequence length="1517" mass="170787">MVEAKTIENIKFKWGKQRGVGGKKKDVKFYESFSYDGVEYALYDSVYMYKEGETEPYIGKLIKIWENADKTKKVKVLWFFRPHEISHYLRDEKTPENELFLASGEGVGSTNVNPLEAIAGKCNVVCSSKDSRNPQSSDKELQEADFVFYRTFDVGNCRILDNIDDKIAGIEVKLLLNRVGNQNSSGVPKLDLNKKEARANVVATNDTRVLTRKKSYLREKATCSSFVKFNEVTKINDRAVDNSGEMASSSSKVKQISYVRPSLANQNSSPGENSASNLGSGEMTKDDKKESIPSDIITSSSKDDVGLSVSKVDEFFVDQFLIEEKVKVAKESGDTDDRTSKKPKLDYMAKASYDNKVKGVQKVSRDSNGSNSRSVAQATPASEDKSKPNITKDPHENYSGLSKRPKPDEGLARCANGKFPEASLRQRSEEGRKTNCQIQEVTRRPEAPWEERMQTAHEQGTLVLLLNLDPSYTSAEVEDIIWHAFKQSCTVKMIQRTAHASPHSGQAFVIFQKREEAEMAVAKLDEGCLMLSNGRPLVGSIAAPCFPGKHSTFFGHLVINKLRIHRQRVMKEAVSTSHCSQPNTLEYEMAMDWCLLQERSDLALRKLRQLFLTLFGDKGRLLKVYTFGGSDFGRCENIEIRKFSDEDGGDGGIKLCLLRSHWLGENIFIGHGLIDADILMGCAQSKVDSEESVSRCKERKILMKEAVAARNAFAAGHSGYASSLKNTGAALSDYGHGEANHDSQFQQPSSLDPASQPPTPPPPPSMDNLPPPPPPLPIFSTSPIKRAMSMPEIVMNGKQMGDSDVIVEEEEEEVQELRSRNLSRKNKDYENSEKVSQRGPQNNGNVGLGEDTRPRTPPRTVESYSSVVPPMPEAKNTAWDYFLSMDNMPISSLDPEEDMRRNGGNFGNVENVGVGFGDLRGGIVGGGGKIDEVEPKTPEKAGEKMDPVMEEEEGGGVEKKERKQIEHSQTAPLEFRAGGRKGGSAPTVNLMQVLNKIDDHFLKASESAQDVCKMLEATRLHYHSNFADNRGHIDHSARVMRVITWNRSFKGVPGAEGGKDELDTEDYETHATVLDKLLAWEKKLYDEVKQGELMKLEYKKKVVLLNKQKKRGASTESLEKTKAAVSHLHTRYIVDMQSMDSTVSEVNQIRDQQLYPKLVHLVDGMAKMWASMCSHHDSQLQIVTDLKSLDVNHAIKETSQHHHERTIQLLKVVQGWHLQFEKLVTHQKQYIHTLTSWLKLNLIPIESSLKEKISSPLRAQSPPIQALLHSWQDNLEKLPDELAKSAISSFAAVIETIVHHQEEEMKLKEKSEETRKEFLRKNQAFDEWYQKYMQRRTPDETDADRGEDTNPNPVSERQFAVESLKKRLEEEVEAHKKHCLQVREKSVGTLKLRLPELFHAMSDYAHACSSSYEKLREMALFKKWGGSGRETIYLGRTPGVKDGPKPRWKVFWRKINRGKKKIFKVSPVTSQASYDPDEYSQNFDQGTDWSEPEFLSRSFSARYADPSRILLKSKTVR</sequence>
<dbReference type="OrthoDB" id="1896853at2759"/>
<gene>
    <name evidence="5" type="ORF">SADUNF_Sadunf06G0195600</name>
</gene>
<dbReference type="Gene3D" id="2.30.30.490">
    <property type="match status" value="1"/>
</dbReference>
<feature type="domain" description="BAH" evidence="4">
    <location>
        <begin position="38"/>
        <end position="163"/>
    </location>
</feature>
<keyword evidence="1" id="KW-0694">RNA-binding</keyword>
<feature type="compositionally biased region" description="Basic and acidic residues" evidence="2">
    <location>
        <begin position="929"/>
        <end position="947"/>
    </location>
</feature>
<dbReference type="Gene3D" id="3.30.70.330">
    <property type="match status" value="1"/>
</dbReference>
<feature type="compositionally biased region" description="Polar residues" evidence="2">
    <location>
        <begin position="742"/>
        <end position="752"/>
    </location>
</feature>
<feature type="compositionally biased region" description="Basic and acidic residues" evidence="2">
    <location>
        <begin position="815"/>
        <end position="836"/>
    </location>
</feature>
<feature type="compositionally biased region" description="Polar residues" evidence="2">
    <location>
        <begin position="263"/>
        <end position="279"/>
    </location>
</feature>
<dbReference type="InterPro" id="IPR035979">
    <property type="entry name" value="RBD_domain_sf"/>
</dbReference>
<dbReference type="GO" id="GO:0003723">
    <property type="term" value="F:RNA binding"/>
    <property type="evidence" value="ECO:0007669"/>
    <property type="project" value="UniProtKB-UniRule"/>
</dbReference>
<feature type="compositionally biased region" description="Pro residues" evidence="2">
    <location>
        <begin position="755"/>
        <end position="777"/>
    </location>
</feature>
<feature type="compositionally biased region" description="Basic and acidic residues" evidence="2">
    <location>
        <begin position="424"/>
        <end position="433"/>
    </location>
</feature>
<feature type="region of interest" description="Disordered" evidence="2">
    <location>
        <begin position="809"/>
        <end position="869"/>
    </location>
</feature>
<evidence type="ECO:0000259" key="4">
    <source>
        <dbReference type="PROSITE" id="PS51038"/>
    </source>
</evidence>
<feature type="region of interest" description="Disordered" evidence="2">
    <location>
        <begin position="419"/>
        <end position="438"/>
    </location>
</feature>
<feature type="compositionally biased region" description="Basic and acidic residues" evidence="2">
    <location>
        <begin position="382"/>
        <end position="396"/>
    </location>
</feature>
<name>A0A835K159_9ROSI</name>
<dbReference type="GO" id="GO:0003682">
    <property type="term" value="F:chromatin binding"/>
    <property type="evidence" value="ECO:0007669"/>
    <property type="project" value="InterPro"/>
</dbReference>
<dbReference type="InterPro" id="IPR000504">
    <property type="entry name" value="RRM_dom"/>
</dbReference>
<feature type="compositionally biased region" description="Polar residues" evidence="2">
    <location>
        <begin position="366"/>
        <end position="380"/>
    </location>
</feature>
<organism evidence="5 6">
    <name type="scientific">Salix dunnii</name>
    <dbReference type="NCBI Taxonomy" id="1413687"/>
    <lineage>
        <taxon>Eukaryota</taxon>
        <taxon>Viridiplantae</taxon>
        <taxon>Streptophyta</taxon>
        <taxon>Embryophyta</taxon>
        <taxon>Tracheophyta</taxon>
        <taxon>Spermatophyta</taxon>
        <taxon>Magnoliopsida</taxon>
        <taxon>eudicotyledons</taxon>
        <taxon>Gunneridae</taxon>
        <taxon>Pentapetalae</taxon>
        <taxon>rosids</taxon>
        <taxon>fabids</taxon>
        <taxon>Malpighiales</taxon>
        <taxon>Salicaceae</taxon>
        <taxon>Saliceae</taxon>
        <taxon>Salix</taxon>
    </lineage>
</organism>
<reference evidence="5 6" key="1">
    <citation type="submission" date="2020-10" db="EMBL/GenBank/DDBJ databases">
        <title>Plant Genome Project.</title>
        <authorList>
            <person name="Zhang R.-G."/>
        </authorList>
    </citation>
    <scope>NUCLEOTIDE SEQUENCE [LARGE SCALE GENOMIC DNA]</scope>
    <source>
        <strain evidence="5">FAFU-HL-1</strain>
        <tissue evidence="5">Leaf</tissue>
    </source>
</reference>
<proteinExistence type="predicted"/>
<accession>A0A835K159</accession>
<dbReference type="InterPro" id="IPR006868">
    <property type="entry name" value="DUF630"/>
</dbReference>
<evidence type="ECO:0000256" key="1">
    <source>
        <dbReference type="PROSITE-ProRule" id="PRU00176"/>
    </source>
</evidence>
<feature type="region of interest" description="Disordered" evidence="2">
    <location>
        <begin position="732"/>
        <end position="782"/>
    </location>
</feature>
<dbReference type="FunFam" id="2.30.30.490:FF:000017">
    <property type="entry name" value="Bromo-adjacent homology (BAH) domain-containing protein"/>
    <property type="match status" value="1"/>
</dbReference>
<dbReference type="PANTHER" id="PTHR47073:SF2">
    <property type="entry name" value="PROTEIN ANTI-SILENCING 1"/>
    <property type="match status" value="1"/>
</dbReference>
<dbReference type="SMART" id="SM00439">
    <property type="entry name" value="BAH"/>
    <property type="match status" value="1"/>
</dbReference>
<feature type="compositionally biased region" description="Basic and acidic residues" evidence="2">
    <location>
        <begin position="1336"/>
        <end position="1348"/>
    </location>
</feature>
<dbReference type="PANTHER" id="PTHR47073">
    <property type="entry name" value="PROTEIN ANTI-SILENCING 1"/>
    <property type="match status" value="1"/>
</dbReference>
<feature type="region of interest" description="Disordered" evidence="2">
    <location>
        <begin position="1336"/>
        <end position="1356"/>
    </location>
</feature>
<feature type="region of interest" description="Disordered" evidence="2">
    <location>
        <begin position="329"/>
        <end position="414"/>
    </location>
</feature>
<dbReference type="PROSITE" id="PS50102">
    <property type="entry name" value="RRM"/>
    <property type="match status" value="1"/>
</dbReference>
<evidence type="ECO:0000313" key="6">
    <source>
        <dbReference type="Proteomes" id="UP000657918"/>
    </source>
</evidence>
<dbReference type="Pfam" id="PF01426">
    <property type="entry name" value="BAH"/>
    <property type="match status" value="1"/>
</dbReference>
<keyword evidence="6" id="KW-1185">Reference proteome</keyword>
<feature type="compositionally biased region" description="Basic and acidic residues" evidence="2">
    <location>
        <begin position="329"/>
        <end position="357"/>
    </location>
</feature>
<dbReference type="InterPro" id="IPR006867">
    <property type="entry name" value="DUF632"/>
</dbReference>
<dbReference type="EMBL" id="JADGMS010000006">
    <property type="protein sequence ID" value="KAF9681150.1"/>
    <property type="molecule type" value="Genomic_DNA"/>
</dbReference>
<evidence type="ECO:0000256" key="2">
    <source>
        <dbReference type="SAM" id="MobiDB-lite"/>
    </source>
</evidence>
<dbReference type="Pfam" id="PF04783">
    <property type="entry name" value="DUF630"/>
    <property type="match status" value="1"/>
</dbReference>
<protein>
    <submittedName>
        <fullName evidence="5">Uncharacterized protein</fullName>
    </submittedName>
</protein>
<evidence type="ECO:0000313" key="5">
    <source>
        <dbReference type="EMBL" id="KAF9681150.1"/>
    </source>
</evidence>
<comment type="caution">
    <text evidence="5">The sequence shown here is derived from an EMBL/GenBank/DDBJ whole genome shotgun (WGS) entry which is preliminary data.</text>
</comment>
<dbReference type="InterPro" id="IPR001025">
    <property type="entry name" value="BAH_dom"/>
</dbReference>
<dbReference type="InterPro" id="IPR012677">
    <property type="entry name" value="Nucleotide-bd_a/b_plait_sf"/>
</dbReference>
<dbReference type="PROSITE" id="PS51038">
    <property type="entry name" value="BAH"/>
    <property type="match status" value="1"/>
</dbReference>
<feature type="compositionally biased region" description="Basic and acidic residues" evidence="2">
    <location>
        <begin position="956"/>
        <end position="966"/>
    </location>
</feature>
<dbReference type="InterPro" id="IPR043151">
    <property type="entry name" value="BAH_sf"/>
</dbReference>
<evidence type="ECO:0000259" key="3">
    <source>
        <dbReference type="PROSITE" id="PS50102"/>
    </source>
</evidence>
<feature type="compositionally biased region" description="Basic and acidic residues" evidence="2">
    <location>
        <begin position="283"/>
        <end position="292"/>
    </location>
</feature>
<feature type="region of interest" description="Disordered" evidence="2">
    <location>
        <begin position="261"/>
        <end position="303"/>
    </location>
</feature>
<dbReference type="Pfam" id="PF04782">
    <property type="entry name" value="DUF632"/>
    <property type="match status" value="1"/>
</dbReference>
<feature type="region of interest" description="Disordered" evidence="2">
    <location>
        <begin position="926"/>
        <end position="968"/>
    </location>
</feature>
<dbReference type="CDD" id="cd00590">
    <property type="entry name" value="RRM_SF"/>
    <property type="match status" value="1"/>
</dbReference>
<dbReference type="SUPFAM" id="SSF54928">
    <property type="entry name" value="RNA-binding domain, RBD"/>
    <property type="match status" value="1"/>
</dbReference>
<feature type="domain" description="RRM" evidence="3">
    <location>
        <begin position="461"/>
        <end position="544"/>
    </location>
</feature>